<keyword evidence="8 22" id="KW-0808">Transferase</keyword>
<sequence>MESSIETISKLMSKTYVKQSLEALSSREKQIQILLEQRKCPEDGWDDLTIELLLQRLALMDSNNFMNNCGVGEREARIEYHKVAERHYHFGHGIGRSGDLNEVQPKAAGSSLLNILANRLVLDIFRNCGIPNTKSCFIVPMATGMSLTLCMLTLRHRRPKARYVIWSRIDQKSCFKSILTAGFEAVVVENKLIKDSLETDVDEIEKQVKILGADNIVCILSTTSSFAPKVPDNIEQVSMICKRNEIPHVVNNAYGLQSTKCMHLIEQSSRNGRIDAFVQSCDKNFLVPVGGSVIAGFDENFIGEISKNYPGRASSTPTLDVLMTLLHLGLNGYKRLLEQRKQLLTYFRTELETLAEKYGERVLQTKSNHISIGLTLNNFQLNGKTTEIGSMLFLRGVSGARVVTSPGTVKQIGGHNFVNWGSHHNNYPNSYLTAAVAIGITKEEIDVFLKRLTKLFTSLKIVIKNENKSIFELNCFGNAAKTPQSLVTSEAFSAEIHRQYFGNAFTAKDEIEYEASVVGKPDLPHWMFFRNVNSTEKAFLYGSPETVGDFDIEIIAMNKHSYDTFKHTMNFRVIPRESKLSQTYEVELKFTNLNIEEMYDDTKTRALLEIFKQRLWIGSDDVYITLIAAPLDVGGRLPVDPNDKEGVVIRIGSTDEFTQDLLDLRRETDQIKNRNPCPRKYKATTAQYLFREKDFYPDWCAFRLITPNTESSTEPGETTTQFYATHPLSEMDDEYTFKTTFPTRDYTLDVMYSFIIPSIIGIMIVSSLSCLLFYRENLEKNVQQVFTVINYVRNQMEKYNSIQRASVQLQQLGKNRNNLPSSSYSSLQRPTNQIITS</sequence>
<evidence type="ECO:0000313" key="22">
    <source>
        <dbReference type="EMBL" id="RWS30331.1"/>
    </source>
</evidence>
<comment type="cofactor">
    <cofactor evidence="1">
        <name>pyridoxal 5'-phosphate</name>
        <dbReference type="ChEBI" id="CHEBI:597326"/>
    </cofactor>
</comment>
<dbReference type="VEuPathDB" id="VectorBase:LDEU001708"/>
<proteinExistence type="inferred from homology"/>
<gene>
    <name evidence="22" type="ORF">B4U80_07352</name>
</gene>
<dbReference type="GO" id="GO:0001514">
    <property type="term" value="P:selenocysteine incorporation"/>
    <property type="evidence" value="ECO:0007669"/>
    <property type="project" value="TreeGrafter"/>
</dbReference>
<dbReference type="Pfam" id="PF05889">
    <property type="entry name" value="SepSecS"/>
    <property type="match status" value="1"/>
</dbReference>
<evidence type="ECO:0000256" key="16">
    <source>
        <dbReference type="ARBA" id="ARBA00032693"/>
    </source>
</evidence>
<feature type="domain" description="Sarcoglycan alpha/epsilon N-terminal" evidence="20">
    <location>
        <begin position="488"/>
        <end position="570"/>
    </location>
</feature>
<keyword evidence="7" id="KW-0820">tRNA-binding</keyword>
<keyword evidence="10" id="KW-0663">Pyridoxal phosphate</keyword>
<dbReference type="EC" id="2.9.1.2" evidence="5"/>
<feature type="transmembrane region" description="Helical" evidence="19">
    <location>
        <begin position="750"/>
        <end position="774"/>
    </location>
</feature>
<dbReference type="GO" id="GO:0000049">
    <property type="term" value="F:tRNA binding"/>
    <property type="evidence" value="ECO:0007669"/>
    <property type="project" value="UniProtKB-KW"/>
</dbReference>
<comment type="pathway">
    <text evidence="3">Aminoacyl-tRNA biosynthesis; selenocysteinyl-tRNA(Sec) biosynthesis; selenocysteinyl-tRNA(Sec) from L-seryl-tRNA(Sec) (archaeal/eukaryal route): step 2/2.</text>
</comment>
<keyword evidence="9" id="KW-0694">RNA-binding</keyword>
<dbReference type="AlphaFoldDB" id="A0A443SS15"/>
<evidence type="ECO:0000259" key="20">
    <source>
        <dbReference type="Pfam" id="PF05510"/>
    </source>
</evidence>
<dbReference type="InterPro" id="IPR019872">
    <property type="entry name" value="Sec-tRNA_Se_transferase"/>
</dbReference>
<evidence type="ECO:0000256" key="7">
    <source>
        <dbReference type="ARBA" id="ARBA00022555"/>
    </source>
</evidence>
<keyword evidence="12" id="KW-0711">Selenium</keyword>
<keyword evidence="19" id="KW-0812">Transmembrane</keyword>
<evidence type="ECO:0000256" key="2">
    <source>
        <dbReference type="ARBA" id="ARBA00002552"/>
    </source>
</evidence>
<comment type="caution">
    <text evidence="22">The sequence shown here is derived from an EMBL/GenBank/DDBJ whole genome shotgun (WGS) entry which is preliminary data.</text>
</comment>
<evidence type="ECO:0000256" key="11">
    <source>
        <dbReference type="ARBA" id="ARBA00022917"/>
    </source>
</evidence>
<evidence type="ECO:0000256" key="3">
    <source>
        <dbReference type="ARBA" id="ARBA00004822"/>
    </source>
</evidence>
<dbReference type="Pfam" id="PF20989">
    <property type="entry name" value="Sarcoglycan_2_C"/>
    <property type="match status" value="1"/>
</dbReference>
<dbReference type="Pfam" id="PF05510">
    <property type="entry name" value="Sarcoglycan_2"/>
    <property type="match status" value="1"/>
</dbReference>
<dbReference type="InterPro" id="IPR015421">
    <property type="entry name" value="PyrdxlP-dep_Trfase_major"/>
</dbReference>
<dbReference type="EMBL" id="NCKV01000545">
    <property type="protein sequence ID" value="RWS30331.1"/>
    <property type="molecule type" value="Genomic_DNA"/>
</dbReference>
<evidence type="ECO:0000256" key="8">
    <source>
        <dbReference type="ARBA" id="ARBA00022679"/>
    </source>
</evidence>
<evidence type="ECO:0000256" key="10">
    <source>
        <dbReference type="ARBA" id="ARBA00022898"/>
    </source>
</evidence>
<evidence type="ECO:0000256" key="18">
    <source>
        <dbReference type="SAM" id="MobiDB-lite"/>
    </source>
</evidence>
<dbReference type="Gene3D" id="3.40.640.10">
    <property type="entry name" value="Type I PLP-dependent aspartate aminotransferase-like (Major domain)"/>
    <property type="match status" value="1"/>
</dbReference>
<protein>
    <recommendedName>
        <fullName evidence="6">O-phosphoseryl-tRNA(Sec) selenium transferase</fullName>
        <ecNumber evidence="5">2.9.1.2</ecNumber>
    </recommendedName>
    <alternativeName>
        <fullName evidence="14">Selenocysteine synthase</fullName>
    </alternativeName>
    <alternativeName>
        <fullName evidence="15">Selenocysteinyl-tRNA(Sec) synthase</fullName>
    </alternativeName>
    <alternativeName>
        <fullName evidence="16">Sep-tRNA:Sec-tRNA synthase</fullName>
    </alternativeName>
</protein>
<dbReference type="PANTHER" id="PTHR12944">
    <property type="entry name" value="SOLUBLE LIVER ANTIGEN/LIVER PANCREAS ANTIGEN"/>
    <property type="match status" value="1"/>
</dbReference>
<dbReference type="PANTHER" id="PTHR12944:SF2">
    <property type="entry name" value="O-PHOSPHOSERYL-TRNA(SEC) SELENIUM TRANSFERASE"/>
    <property type="match status" value="1"/>
</dbReference>
<dbReference type="SUPFAM" id="SSF53383">
    <property type="entry name" value="PLP-dependent transferases"/>
    <property type="match status" value="1"/>
</dbReference>
<name>A0A443SS15_9ACAR</name>
<comment type="subunit">
    <text evidence="13">Homotetramer formed by a catalytic dimer and a non-catalytic dimer serving as a binding platform that orients tRNASec for catalysis. Each tetramer binds the CCA ends of two tRNAs which point to the active sites of the catalytic dimer.</text>
</comment>
<dbReference type="InterPro" id="IPR048346">
    <property type="entry name" value="Sarcoglycan_N"/>
</dbReference>
<reference evidence="22 23" key="1">
    <citation type="journal article" date="2018" name="Gigascience">
        <title>Genomes of trombidid mites reveal novel predicted allergens and laterally-transferred genes associated with secondary metabolism.</title>
        <authorList>
            <person name="Dong X."/>
            <person name="Chaisiri K."/>
            <person name="Xia D."/>
            <person name="Armstrong S.D."/>
            <person name="Fang Y."/>
            <person name="Donnelly M.J."/>
            <person name="Kadowaki T."/>
            <person name="McGarry J.W."/>
            <person name="Darby A.C."/>
            <person name="Makepeace B.L."/>
        </authorList>
    </citation>
    <scope>NUCLEOTIDE SEQUENCE [LARGE SCALE GENOMIC DNA]</scope>
    <source>
        <strain evidence="22">UoL-UT</strain>
    </source>
</reference>
<dbReference type="GO" id="GO:0016020">
    <property type="term" value="C:membrane"/>
    <property type="evidence" value="ECO:0007669"/>
    <property type="project" value="InterPro"/>
</dbReference>
<evidence type="ECO:0000256" key="19">
    <source>
        <dbReference type="SAM" id="Phobius"/>
    </source>
</evidence>
<dbReference type="UniPathway" id="UPA00906">
    <property type="reaction ID" value="UER00898"/>
</dbReference>
<organism evidence="22 23">
    <name type="scientific">Leptotrombidium deliense</name>
    <dbReference type="NCBI Taxonomy" id="299467"/>
    <lineage>
        <taxon>Eukaryota</taxon>
        <taxon>Metazoa</taxon>
        <taxon>Ecdysozoa</taxon>
        <taxon>Arthropoda</taxon>
        <taxon>Chelicerata</taxon>
        <taxon>Arachnida</taxon>
        <taxon>Acari</taxon>
        <taxon>Acariformes</taxon>
        <taxon>Trombidiformes</taxon>
        <taxon>Prostigmata</taxon>
        <taxon>Anystina</taxon>
        <taxon>Parasitengona</taxon>
        <taxon>Trombiculoidea</taxon>
        <taxon>Trombiculidae</taxon>
        <taxon>Leptotrombidium</taxon>
    </lineage>
</organism>
<keyword evidence="19" id="KW-0472">Membrane</keyword>
<feature type="domain" description="Sarcoglycan alpha/epsilon second" evidence="21">
    <location>
        <begin position="583"/>
        <end position="705"/>
    </location>
</feature>
<keyword evidence="23" id="KW-1185">Reference proteome</keyword>
<comment type="similarity">
    <text evidence="4">Belongs to the SepSecS family.</text>
</comment>
<keyword evidence="11" id="KW-0648">Protein biosynthesis</keyword>
<dbReference type="GO" id="GO:0005509">
    <property type="term" value="F:calcium ion binding"/>
    <property type="evidence" value="ECO:0007669"/>
    <property type="project" value="InterPro"/>
</dbReference>
<evidence type="ECO:0000256" key="5">
    <source>
        <dbReference type="ARBA" id="ARBA00012464"/>
    </source>
</evidence>
<evidence type="ECO:0000256" key="9">
    <source>
        <dbReference type="ARBA" id="ARBA00022884"/>
    </source>
</evidence>
<evidence type="ECO:0000313" key="23">
    <source>
        <dbReference type="Proteomes" id="UP000288716"/>
    </source>
</evidence>
<evidence type="ECO:0000256" key="13">
    <source>
        <dbReference type="ARBA" id="ARBA00026053"/>
    </source>
</evidence>
<dbReference type="GO" id="GO:0001717">
    <property type="term" value="P:conversion of seryl-tRNAsec to selenocys-tRNAsec"/>
    <property type="evidence" value="ECO:0007669"/>
    <property type="project" value="InterPro"/>
</dbReference>
<evidence type="ECO:0000256" key="15">
    <source>
        <dbReference type="ARBA" id="ARBA00032048"/>
    </source>
</evidence>
<evidence type="ECO:0000259" key="21">
    <source>
        <dbReference type="Pfam" id="PF20989"/>
    </source>
</evidence>
<evidence type="ECO:0000256" key="1">
    <source>
        <dbReference type="ARBA" id="ARBA00001933"/>
    </source>
</evidence>
<dbReference type="GO" id="GO:0098621">
    <property type="term" value="F:O-phosphoseryl-tRNA(Sec) selenium transferase activity"/>
    <property type="evidence" value="ECO:0007669"/>
    <property type="project" value="UniProtKB-EC"/>
</dbReference>
<dbReference type="InterPro" id="IPR008829">
    <property type="entry name" value="SepSecS/SepCysS"/>
</dbReference>
<dbReference type="NCBIfam" id="TIGR03531">
    <property type="entry name" value="selenium_SpcS"/>
    <property type="match status" value="1"/>
</dbReference>
<evidence type="ECO:0000256" key="4">
    <source>
        <dbReference type="ARBA" id="ARBA00007037"/>
    </source>
</evidence>
<dbReference type="InterPro" id="IPR015919">
    <property type="entry name" value="Cadherin-like_sf"/>
</dbReference>
<evidence type="ECO:0000256" key="14">
    <source>
        <dbReference type="ARBA" id="ARBA00030669"/>
    </source>
</evidence>
<dbReference type="InterPro" id="IPR048347">
    <property type="entry name" value="Sarcoglycan_C"/>
</dbReference>
<dbReference type="OrthoDB" id="10263545at2759"/>
<comment type="function">
    <text evidence="2">Converts O-phosphoseryl-tRNA(Sec) to selenocysteinyl-tRNA(Sec) required for selenoprotein biosynthesis.</text>
</comment>
<dbReference type="SUPFAM" id="SSF49313">
    <property type="entry name" value="Cadherin-like"/>
    <property type="match status" value="1"/>
</dbReference>
<feature type="region of interest" description="Disordered" evidence="18">
    <location>
        <begin position="816"/>
        <end position="837"/>
    </location>
</feature>
<evidence type="ECO:0000256" key="17">
    <source>
        <dbReference type="ARBA" id="ARBA00048808"/>
    </source>
</evidence>
<dbReference type="InterPro" id="IPR015424">
    <property type="entry name" value="PyrdxlP-dep_Trfase"/>
</dbReference>
<evidence type="ECO:0000256" key="6">
    <source>
        <dbReference type="ARBA" id="ARBA00021963"/>
    </source>
</evidence>
<dbReference type="STRING" id="299467.A0A443SS15"/>
<dbReference type="Proteomes" id="UP000288716">
    <property type="component" value="Unassembled WGS sequence"/>
</dbReference>
<comment type="catalytic activity">
    <reaction evidence="17">
        <text>O-phospho-L-seryl-tRNA(Sec) + selenophosphate + H2O = L-selenocysteinyl-tRNA(Sec) + 2 phosphate</text>
        <dbReference type="Rhea" id="RHEA:25041"/>
        <dbReference type="Rhea" id="RHEA-COMP:9743"/>
        <dbReference type="Rhea" id="RHEA-COMP:9947"/>
        <dbReference type="ChEBI" id="CHEBI:15377"/>
        <dbReference type="ChEBI" id="CHEBI:16144"/>
        <dbReference type="ChEBI" id="CHEBI:43474"/>
        <dbReference type="ChEBI" id="CHEBI:78551"/>
        <dbReference type="ChEBI" id="CHEBI:78573"/>
        <dbReference type="EC" id="2.9.1.2"/>
    </reaction>
</comment>
<accession>A0A443SS15</accession>
<keyword evidence="19" id="KW-1133">Transmembrane helix</keyword>
<evidence type="ECO:0000256" key="12">
    <source>
        <dbReference type="ARBA" id="ARBA00023266"/>
    </source>
</evidence>